<gene>
    <name evidence="2" type="ORF">RFULGI_LOCUS12845</name>
</gene>
<feature type="region of interest" description="Disordered" evidence="1">
    <location>
        <begin position="19"/>
        <end position="54"/>
    </location>
</feature>
<keyword evidence="3" id="KW-1185">Reference proteome</keyword>
<proteinExistence type="predicted"/>
<evidence type="ECO:0000313" key="3">
    <source>
        <dbReference type="Proteomes" id="UP000789396"/>
    </source>
</evidence>
<organism evidence="2 3">
    <name type="scientific">Racocetra fulgida</name>
    <dbReference type="NCBI Taxonomy" id="60492"/>
    <lineage>
        <taxon>Eukaryota</taxon>
        <taxon>Fungi</taxon>
        <taxon>Fungi incertae sedis</taxon>
        <taxon>Mucoromycota</taxon>
        <taxon>Glomeromycotina</taxon>
        <taxon>Glomeromycetes</taxon>
        <taxon>Diversisporales</taxon>
        <taxon>Gigasporaceae</taxon>
        <taxon>Racocetra</taxon>
    </lineage>
</organism>
<feature type="compositionally biased region" description="Basic and acidic residues" evidence="1">
    <location>
        <begin position="27"/>
        <end position="54"/>
    </location>
</feature>
<dbReference type="EMBL" id="CAJVPZ010032030">
    <property type="protein sequence ID" value="CAG8740795.1"/>
    <property type="molecule type" value="Genomic_DNA"/>
</dbReference>
<protein>
    <submittedName>
        <fullName evidence="2">6798_t:CDS:1</fullName>
    </submittedName>
</protein>
<feature type="non-terminal residue" evidence="2">
    <location>
        <position position="1"/>
    </location>
</feature>
<name>A0A9N9NJZ8_9GLOM</name>
<evidence type="ECO:0000256" key="1">
    <source>
        <dbReference type="SAM" id="MobiDB-lite"/>
    </source>
</evidence>
<dbReference type="AlphaFoldDB" id="A0A9N9NJZ8"/>
<dbReference type="Proteomes" id="UP000789396">
    <property type="component" value="Unassembled WGS sequence"/>
</dbReference>
<sequence>DLATSAVAYTGSICKAENESQNAMNESHVELSEHEACSPTDTSKDRLGQDFRII</sequence>
<comment type="caution">
    <text evidence="2">The sequence shown here is derived from an EMBL/GenBank/DDBJ whole genome shotgun (WGS) entry which is preliminary data.</text>
</comment>
<evidence type="ECO:0000313" key="2">
    <source>
        <dbReference type="EMBL" id="CAG8740795.1"/>
    </source>
</evidence>
<accession>A0A9N9NJZ8</accession>
<reference evidence="2" key="1">
    <citation type="submission" date="2021-06" db="EMBL/GenBank/DDBJ databases">
        <authorList>
            <person name="Kallberg Y."/>
            <person name="Tangrot J."/>
            <person name="Rosling A."/>
        </authorList>
    </citation>
    <scope>NUCLEOTIDE SEQUENCE</scope>
    <source>
        <strain evidence="2">IN212</strain>
    </source>
</reference>